<protein>
    <submittedName>
        <fullName evidence="1">Pre-rRNA-processing protein esf1</fullName>
    </submittedName>
</protein>
<evidence type="ECO:0000313" key="2">
    <source>
        <dbReference type="Proteomes" id="UP001150603"/>
    </source>
</evidence>
<organism evidence="1 2">
    <name type="scientific">Linderina macrospora</name>
    <dbReference type="NCBI Taxonomy" id="4868"/>
    <lineage>
        <taxon>Eukaryota</taxon>
        <taxon>Fungi</taxon>
        <taxon>Fungi incertae sedis</taxon>
        <taxon>Zoopagomycota</taxon>
        <taxon>Kickxellomycotina</taxon>
        <taxon>Kickxellomycetes</taxon>
        <taxon>Kickxellales</taxon>
        <taxon>Kickxellaceae</taxon>
        <taxon>Linderina</taxon>
    </lineage>
</organism>
<comment type="caution">
    <text evidence="1">The sequence shown here is derived from an EMBL/GenBank/DDBJ whole genome shotgun (WGS) entry which is preliminary data.</text>
</comment>
<feature type="non-terminal residue" evidence="1">
    <location>
        <position position="1"/>
    </location>
</feature>
<name>A0ACC1J4U9_9FUNG</name>
<gene>
    <name evidence="1" type="primary">ESF1_1</name>
    <name evidence="1" type="ORF">FBU59_004735</name>
</gene>
<evidence type="ECO:0000313" key="1">
    <source>
        <dbReference type="EMBL" id="KAJ1937476.1"/>
    </source>
</evidence>
<dbReference type="EMBL" id="JANBPW010003504">
    <property type="protein sequence ID" value="KAJ1937476.1"/>
    <property type="molecule type" value="Genomic_DNA"/>
</dbReference>
<accession>A0ACC1J4U9</accession>
<proteinExistence type="predicted"/>
<dbReference type="Proteomes" id="UP001150603">
    <property type="component" value="Unassembled WGS sequence"/>
</dbReference>
<reference evidence="1" key="1">
    <citation type="submission" date="2022-07" db="EMBL/GenBank/DDBJ databases">
        <title>Phylogenomic reconstructions and comparative analyses of Kickxellomycotina fungi.</title>
        <authorList>
            <person name="Reynolds N.K."/>
            <person name="Stajich J.E."/>
            <person name="Barry K."/>
            <person name="Grigoriev I.V."/>
            <person name="Crous P."/>
            <person name="Smith M.E."/>
        </authorList>
    </citation>
    <scope>NUCLEOTIDE SEQUENCE</scope>
    <source>
        <strain evidence="1">NRRL 5244</strain>
    </source>
</reference>
<sequence>RFRRVKKERREKWKGGLKNKKNDLVSDDELDAETAADPFFTYSDDEDKAPAKTKKVRESKSERKQRQEKEQKERDELELLLDGAESGRKHFDMAEIVKAEKHKGKKKGKKGQKRVEVEDGFKVDASDPRFSALYDSHNFAIDPNNPNFKKTKAMKELLNESRKRHKSSYN</sequence>
<keyword evidence="2" id="KW-1185">Reference proteome</keyword>